<organism evidence="2 3">
    <name type="scientific">Vespula squamosa</name>
    <name type="common">Southern yellow jacket</name>
    <name type="synonym">Wasp</name>
    <dbReference type="NCBI Taxonomy" id="30214"/>
    <lineage>
        <taxon>Eukaryota</taxon>
        <taxon>Metazoa</taxon>
        <taxon>Ecdysozoa</taxon>
        <taxon>Arthropoda</taxon>
        <taxon>Hexapoda</taxon>
        <taxon>Insecta</taxon>
        <taxon>Pterygota</taxon>
        <taxon>Neoptera</taxon>
        <taxon>Endopterygota</taxon>
        <taxon>Hymenoptera</taxon>
        <taxon>Apocrita</taxon>
        <taxon>Aculeata</taxon>
        <taxon>Vespoidea</taxon>
        <taxon>Vespidae</taxon>
        <taxon>Vespinae</taxon>
        <taxon>Vespula</taxon>
    </lineage>
</organism>
<dbReference type="AlphaFoldDB" id="A0ABD2BG67"/>
<sequence>MISVQTEGAEKYPRIWNQCRESPTMFHTSCSGKHEDKVQKFVYLNINGVLEDLEDKLPSNGERTREPDFLSSNTSKSIKKDSY</sequence>
<comment type="caution">
    <text evidence="2">The sequence shown here is derived from an EMBL/GenBank/DDBJ whole genome shotgun (WGS) entry which is preliminary data.</text>
</comment>
<dbReference type="EMBL" id="JAUDFV010000102">
    <property type="protein sequence ID" value="KAL2731737.1"/>
    <property type="molecule type" value="Genomic_DNA"/>
</dbReference>
<evidence type="ECO:0000313" key="2">
    <source>
        <dbReference type="EMBL" id="KAL2731737.1"/>
    </source>
</evidence>
<evidence type="ECO:0000313" key="3">
    <source>
        <dbReference type="Proteomes" id="UP001607302"/>
    </source>
</evidence>
<proteinExistence type="predicted"/>
<evidence type="ECO:0000256" key="1">
    <source>
        <dbReference type="SAM" id="MobiDB-lite"/>
    </source>
</evidence>
<dbReference type="Proteomes" id="UP001607302">
    <property type="component" value="Unassembled WGS sequence"/>
</dbReference>
<gene>
    <name evidence="2" type="ORF">V1478_004425</name>
</gene>
<reference evidence="2 3" key="1">
    <citation type="journal article" date="2024" name="Ann. Entomol. Soc. Am.">
        <title>Genomic analyses of the southern and eastern yellowjacket wasps (Hymenoptera: Vespidae) reveal evolutionary signatures of social life.</title>
        <authorList>
            <person name="Catto M.A."/>
            <person name="Caine P.B."/>
            <person name="Orr S.E."/>
            <person name="Hunt B.G."/>
            <person name="Goodisman M.A.D."/>
        </authorList>
    </citation>
    <scope>NUCLEOTIDE SEQUENCE [LARGE SCALE GENOMIC DNA]</scope>
    <source>
        <strain evidence="2">233</strain>
        <tissue evidence="2">Head and thorax</tissue>
    </source>
</reference>
<protein>
    <submittedName>
        <fullName evidence="2">Uncharacterized protein</fullName>
    </submittedName>
</protein>
<accession>A0ABD2BG67</accession>
<keyword evidence="3" id="KW-1185">Reference proteome</keyword>
<feature type="region of interest" description="Disordered" evidence="1">
    <location>
        <begin position="56"/>
        <end position="83"/>
    </location>
</feature>
<name>A0ABD2BG67_VESSQ</name>